<dbReference type="GO" id="GO:0006538">
    <property type="term" value="P:L-glutamate catabolic process"/>
    <property type="evidence" value="ECO:0007669"/>
    <property type="project" value="TreeGrafter"/>
</dbReference>
<dbReference type="Pfam" id="PF02812">
    <property type="entry name" value="ELFV_dehydrog_N"/>
    <property type="match status" value="1"/>
</dbReference>
<dbReference type="SUPFAM" id="SSF53223">
    <property type="entry name" value="Aminoacid dehydrogenase-like, N-terminal domain"/>
    <property type="match status" value="1"/>
</dbReference>
<evidence type="ECO:0000259" key="3">
    <source>
        <dbReference type="Pfam" id="PF02812"/>
    </source>
</evidence>
<dbReference type="PANTHER" id="PTHR11606:SF13">
    <property type="entry name" value="GLUTAMATE DEHYDROGENASE 1, MITOCHONDRIAL"/>
    <property type="match status" value="1"/>
</dbReference>
<sequence>MRPCHHIIEINFPIKRDNGKYKMIQGFRAQHSQHPTPCKGELKLLPALTSISNQRFYSKHEIPEHLRDMPEQSKPSFFEMVEYFFHKGWQTVEEKLVDKMPGKKNRKTNLRKFRDS</sequence>
<dbReference type="EMBL" id="CAJPEX010000132">
    <property type="protein sequence ID" value="CAG0913607.1"/>
    <property type="molecule type" value="Genomic_DNA"/>
</dbReference>
<evidence type="ECO:0000313" key="5">
    <source>
        <dbReference type="Proteomes" id="UP000678499"/>
    </source>
</evidence>
<comment type="similarity">
    <text evidence="1">Belongs to the Glu/Leu/Phe/Val dehydrogenases family.</text>
</comment>
<dbReference type="InterPro" id="IPR006097">
    <property type="entry name" value="Glu/Leu/Phe/Val/Trp_DH_dimer"/>
</dbReference>
<dbReference type="AlphaFoldDB" id="A0A7R9BG92"/>
<name>A0A7R9BG92_9CRUS</name>
<evidence type="ECO:0000256" key="1">
    <source>
        <dbReference type="ARBA" id="ARBA00006382"/>
    </source>
</evidence>
<protein>
    <recommendedName>
        <fullName evidence="3">Glutamate/phenylalanine/leucine/valine/L-tryptophan dehydrogenase dimerisation domain-containing protein</fullName>
    </recommendedName>
</protein>
<keyword evidence="5" id="KW-1185">Reference proteome</keyword>
<dbReference type="GO" id="GO:0005739">
    <property type="term" value="C:mitochondrion"/>
    <property type="evidence" value="ECO:0007669"/>
    <property type="project" value="TreeGrafter"/>
</dbReference>
<proteinExistence type="inferred from homology"/>
<dbReference type="EMBL" id="OA882169">
    <property type="protein sequence ID" value="CAD7273455.1"/>
    <property type="molecule type" value="Genomic_DNA"/>
</dbReference>
<dbReference type="OrthoDB" id="6718861at2759"/>
<evidence type="ECO:0000313" key="4">
    <source>
        <dbReference type="EMBL" id="CAD7273455.1"/>
    </source>
</evidence>
<dbReference type="Gene3D" id="1.10.287.140">
    <property type="match status" value="1"/>
</dbReference>
<dbReference type="Gene3D" id="3.40.50.10860">
    <property type="entry name" value="Leucine Dehydrogenase, chain A, domain 1"/>
    <property type="match status" value="1"/>
</dbReference>
<gene>
    <name evidence="4" type="ORF">NMOB1V02_LOCUS1341</name>
</gene>
<evidence type="ECO:0000256" key="2">
    <source>
        <dbReference type="ARBA" id="ARBA00023002"/>
    </source>
</evidence>
<organism evidence="4">
    <name type="scientific">Notodromas monacha</name>
    <dbReference type="NCBI Taxonomy" id="399045"/>
    <lineage>
        <taxon>Eukaryota</taxon>
        <taxon>Metazoa</taxon>
        <taxon>Ecdysozoa</taxon>
        <taxon>Arthropoda</taxon>
        <taxon>Crustacea</taxon>
        <taxon>Oligostraca</taxon>
        <taxon>Ostracoda</taxon>
        <taxon>Podocopa</taxon>
        <taxon>Podocopida</taxon>
        <taxon>Cypridocopina</taxon>
        <taxon>Cypridoidea</taxon>
        <taxon>Cyprididae</taxon>
        <taxon>Notodromas</taxon>
    </lineage>
</organism>
<keyword evidence="2" id="KW-0560">Oxidoreductase</keyword>
<dbReference type="PANTHER" id="PTHR11606">
    <property type="entry name" value="GLUTAMATE DEHYDROGENASE"/>
    <property type="match status" value="1"/>
</dbReference>
<accession>A0A7R9BG92</accession>
<dbReference type="InterPro" id="IPR046346">
    <property type="entry name" value="Aminoacid_DH-like_N_sf"/>
</dbReference>
<dbReference type="GO" id="GO:0004352">
    <property type="term" value="F:glutamate dehydrogenase (NAD+) activity"/>
    <property type="evidence" value="ECO:0007669"/>
    <property type="project" value="TreeGrafter"/>
</dbReference>
<feature type="domain" description="Glutamate/phenylalanine/leucine/valine/L-tryptophan dehydrogenase dimerisation" evidence="3">
    <location>
        <begin position="6"/>
        <end position="49"/>
    </location>
</feature>
<dbReference type="Proteomes" id="UP000678499">
    <property type="component" value="Unassembled WGS sequence"/>
</dbReference>
<reference evidence="4" key="1">
    <citation type="submission" date="2020-11" db="EMBL/GenBank/DDBJ databases">
        <authorList>
            <person name="Tran Van P."/>
        </authorList>
    </citation>
    <scope>NUCLEOTIDE SEQUENCE</scope>
</reference>